<keyword evidence="1" id="KW-1133">Transmembrane helix</keyword>
<gene>
    <name evidence="2" type="ORF">GLP40_32600</name>
</gene>
<feature type="transmembrane region" description="Helical" evidence="1">
    <location>
        <begin position="6"/>
        <end position="23"/>
    </location>
</feature>
<protein>
    <submittedName>
        <fullName evidence="2">Uncharacterized protein</fullName>
    </submittedName>
</protein>
<dbReference type="AlphaFoldDB" id="A0A6I3L532"/>
<evidence type="ECO:0000256" key="1">
    <source>
        <dbReference type="SAM" id="Phobius"/>
    </source>
</evidence>
<dbReference type="Proteomes" id="UP000432464">
    <property type="component" value="Unassembled WGS sequence"/>
</dbReference>
<name>A0A6I3L532_9NOCA</name>
<keyword evidence="3" id="KW-1185">Reference proteome</keyword>
<proteinExistence type="predicted"/>
<evidence type="ECO:0000313" key="2">
    <source>
        <dbReference type="EMBL" id="MTE17462.1"/>
    </source>
</evidence>
<sequence length="236" mass="26343">MNLLALTSVGTAAAAVVGAYVAVRKHHNESRALGSRHARRLRARIEALDADVKLLDPHCPSALVQDLARAKRALAARHAVMPDDAEVRVAVTSMLNGFCCLLLGYGVVLFDERNWFTAAVALMSPCLALVMMLPALHANRRFVGRRIFYERLGDRDDLPVLPSANAWPFLSRTPSTLRMHTWVTACLASVNRDPDAITATEIEALQAKIDRWYVNPWWRLPHRITGWIEEAMDRVS</sequence>
<keyword evidence="1" id="KW-0812">Transmembrane</keyword>
<organism evidence="2 3">
    <name type="scientific">Nocardia aurantiaca</name>
    <dbReference type="NCBI Taxonomy" id="2675850"/>
    <lineage>
        <taxon>Bacteria</taxon>
        <taxon>Bacillati</taxon>
        <taxon>Actinomycetota</taxon>
        <taxon>Actinomycetes</taxon>
        <taxon>Mycobacteriales</taxon>
        <taxon>Nocardiaceae</taxon>
        <taxon>Nocardia</taxon>
    </lineage>
</organism>
<dbReference type="EMBL" id="WMBB01000026">
    <property type="protein sequence ID" value="MTE17462.1"/>
    <property type="molecule type" value="Genomic_DNA"/>
</dbReference>
<keyword evidence="1" id="KW-0472">Membrane</keyword>
<feature type="transmembrane region" description="Helical" evidence="1">
    <location>
        <begin position="115"/>
        <end position="136"/>
    </location>
</feature>
<comment type="caution">
    <text evidence="2">The sequence shown here is derived from an EMBL/GenBank/DDBJ whole genome shotgun (WGS) entry which is preliminary data.</text>
</comment>
<evidence type="ECO:0000313" key="3">
    <source>
        <dbReference type="Proteomes" id="UP000432464"/>
    </source>
</evidence>
<feature type="transmembrane region" description="Helical" evidence="1">
    <location>
        <begin position="87"/>
        <end position="109"/>
    </location>
</feature>
<reference evidence="2 3" key="1">
    <citation type="submission" date="2019-11" db="EMBL/GenBank/DDBJ databases">
        <title>Nocardia sp. nov. CT2-14 isolated from soil.</title>
        <authorList>
            <person name="Kanchanasin P."/>
            <person name="Tanasupawat S."/>
            <person name="Yuki M."/>
            <person name="Kudo T."/>
        </authorList>
    </citation>
    <scope>NUCLEOTIDE SEQUENCE [LARGE SCALE GENOMIC DNA]</scope>
    <source>
        <strain evidence="2 3">CT2-14</strain>
    </source>
</reference>
<accession>A0A6I3L532</accession>
<dbReference type="RefSeq" id="WP_154791879.1">
    <property type="nucleotide sequence ID" value="NZ_WMBB01000026.1"/>
</dbReference>